<comment type="caution">
    <text evidence="2">The sequence shown here is derived from an EMBL/GenBank/DDBJ whole genome shotgun (WGS) entry which is preliminary data.</text>
</comment>
<evidence type="ECO:0000313" key="2">
    <source>
        <dbReference type="EMBL" id="GAA3366868.1"/>
    </source>
</evidence>
<organism evidence="2 3">
    <name type="scientific">Saccharopolyspora gregorii</name>
    <dbReference type="NCBI Taxonomy" id="33914"/>
    <lineage>
        <taxon>Bacteria</taxon>
        <taxon>Bacillati</taxon>
        <taxon>Actinomycetota</taxon>
        <taxon>Actinomycetes</taxon>
        <taxon>Pseudonocardiales</taxon>
        <taxon>Pseudonocardiaceae</taxon>
        <taxon>Saccharopolyspora</taxon>
    </lineage>
</organism>
<protein>
    <submittedName>
        <fullName evidence="2">Uncharacterized protein</fullName>
    </submittedName>
</protein>
<gene>
    <name evidence="2" type="ORF">GCM10020366_71980</name>
</gene>
<keyword evidence="3" id="KW-1185">Reference proteome</keyword>
<dbReference type="Proteomes" id="UP001500483">
    <property type="component" value="Unassembled WGS sequence"/>
</dbReference>
<reference evidence="3" key="1">
    <citation type="journal article" date="2019" name="Int. J. Syst. Evol. Microbiol.">
        <title>The Global Catalogue of Microorganisms (GCM) 10K type strain sequencing project: providing services to taxonomists for standard genome sequencing and annotation.</title>
        <authorList>
            <consortium name="The Broad Institute Genomics Platform"/>
            <consortium name="The Broad Institute Genome Sequencing Center for Infectious Disease"/>
            <person name="Wu L."/>
            <person name="Ma J."/>
        </authorList>
    </citation>
    <scope>NUCLEOTIDE SEQUENCE [LARGE SCALE GENOMIC DNA]</scope>
    <source>
        <strain evidence="3">JCM 9687</strain>
    </source>
</reference>
<dbReference type="RefSeq" id="WP_344931719.1">
    <property type="nucleotide sequence ID" value="NZ_BAAAYK010000047.1"/>
</dbReference>
<feature type="region of interest" description="Disordered" evidence="1">
    <location>
        <begin position="85"/>
        <end position="110"/>
    </location>
</feature>
<evidence type="ECO:0000256" key="1">
    <source>
        <dbReference type="SAM" id="MobiDB-lite"/>
    </source>
</evidence>
<accession>A0ABP6S442</accession>
<dbReference type="EMBL" id="BAAAYK010000047">
    <property type="protein sequence ID" value="GAA3366868.1"/>
    <property type="molecule type" value="Genomic_DNA"/>
</dbReference>
<feature type="compositionally biased region" description="Basic residues" evidence="1">
    <location>
        <begin position="88"/>
        <end position="99"/>
    </location>
</feature>
<sequence>MRAYLDTMIGKYEKPYADVVDGRLRNADPEAFDDSRVAMRRNSIWERTGPGNLEEFAASLGHRDVLDLPGLKNVMVQSTGTWMYPAPRRTRGCGTRRRPSGSPRTSSRPWCAGCTTGPASC</sequence>
<name>A0ABP6S442_9PSEU</name>
<proteinExistence type="predicted"/>
<evidence type="ECO:0000313" key="3">
    <source>
        <dbReference type="Proteomes" id="UP001500483"/>
    </source>
</evidence>
<feature type="compositionally biased region" description="Low complexity" evidence="1">
    <location>
        <begin position="100"/>
        <end position="109"/>
    </location>
</feature>